<dbReference type="Proteomes" id="UP000010824">
    <property type="component" value="Chromosome"/>
</dbReference>
<dbReference type="eggNOG" id="arCOG10418">
    <property type="taxonomic scope" value="Archaea"/>
</dbReference>
<proteinExistence type="predicted"/>
<protein>
    <recommendedName>
        <fullName evidence="1">DUF5714 domain-containing protein</fullName>
    </recommendedName>
</protein>
<dbReference type="STRING" id="593750.Metfor_0638"/>
<name>L0HEH4_METFS</name>
<sequence>MDPEHQSGCLVCGKNLKYLPEPVAAPCFYCGEMHQTDAVCQVGHFVCDRCHRAPADEIIETFCRTTQESDPLVIAETLMDTPQVKMHGPEHHFLVPAALLAAYYNVKGEPAKRHKVAQARQRAALVMGGFCGTHGDCGVAVGTGIFISLVTGATPLSREEWKLSNLITAESLREIALHGGPRCCKRNAFLAIITAVHFCREHLGITFPLHEPVTCHYFANNRECRVKDCPFFPG</sequence>
<evidence type="ECO:0000313" key="2">
    <source>
        <dbReference type="EMBL" id="AGB01698.1"/>
    </source>
</evidence>
<reference evidence="3" key="1">
    <citation type="submission" date="2011-12" db="EMBL/GenBank/DDBJ databases">
        <title>Complete sequence of Methanoregula formicicum SMSP.</title>
        <authorList>
            <person name="Lucas S."/>
            <person name="Han J."/>
            <person name="Lapidus A."/>
            <person name="Cheng J.-F."/>
            <person name="Goodwin L."/>
            <person name="Pitluck S."/>
            <person name="Peters L."/>
            <person name="Ovchinnikova G."/>
            <person name="Teshima H."/>
            <person name="Detter J.C."/>
            <person name="Han C."/>
            <person name="Tapia R."/>
            <person name="Land M."/>
            <person name="Hauser L."/>
            <person name="Kyrpides N."/>
            <person name="Ivanova N."/>
            <person name="Pagani I."/>
            <person name="Imachi H."/>
            <person name="Tamaki H."/>
            <person name="Sekiguchi Y."/>
            <person name="Kamagata Y."/>
            <person name="Cadillo-Quiroz H."/>
            <person name="Zinder S."/>
            <person name="Liu W.-T."/>
            <person name="Woyke T."/>
        </authorList>
    </citation>
    <scope>NUCLEOTIDE SEQUENCE [LARGE SCALE GENOMIC DNA]</scope>
    <source>
        <strain evidence="3">DSM 22288 / NBRC 105244 / SMSP</strain>
    </source>
</reference>
<dbReference type="InterPro" id="IPR043768">
    <property type="entry name" value="DUF5714"/>
</dbReference>
<dbReference type="Pfam" id="PF18978">
    <property type="entry name" value="DUF5714"/>
    <property type="match status" value="1"/>
</dbReference>
<dbReference type="GeneID" id="14309311"/>
<evidence type="ECO:0000259" key="1">
    <source>
        <dbReference type="Pfam" id="PF18978"/>
    </source>
</evidence>
<dbReference type="KEGG" id="mfo:Metfor_0638"/>
<dbReference type="HOGENOM" id="CLU_093149_0_0_2"/>
<feature type="domain" description="DUF5714" evidence="1">
    <location>
        <begin position="59"/>
        <end position="232"/>
    </location>
</feature>
<keyword evidence="3" id="KW-1185">Reference proteome</keyword>
<dbReference type="InParanoid" id="L0HEH4"/>
<accession>L0HEH4</accession>
<reference evidence="2 3" key="2">
    <citation type="journal article" date="2014" name="Genome Announc.">
        <title>Complete Genome Sequence of Methanoregula formicica SMSPT, a Mesophilic Hydrogenotrophic Methanogen Isolated from a Methanogenic Upflow Anaerobic Sludge Blanket Reactor.</title>
        <authorList>
            <person name="Yamamoto K."/>
            <person name="Tamaki H."/>
            <person name="Cadillo-Quiroz H."/>
            <person name="Imachi H."/>
            <person name="Kyrpides N."/>
            <person name="Woyke T."/>
            <person name="Goodwin L."/>
            <person name="Zinder S.H."/>
            <person name="Kamagata Y."/>
            <person name="Liu W.T."/>
        </authorList>
    </citation>
    <scope>NUCLEOTIDE SEQUENCE [LARGE SCALE GENOMIC DNA]</scope>
    <source>
        <strain evidence="3">DSM 22288 / NBRC 105244 / SMSP</strain>
    </source>
</reference>
<dbReference type="AlphaFoldDB" id="L0HEH4"/>
<evidence type="ECO:0000313" key="3">
    <source>
        <dbReference type="Proteomes" id="UP000010824"/>
    </source>
</evidence>
<dbReference type="RefSeq" id="WP_015284662.1">
    <property type="nucleotide sequence ID" value="NC_019943.1"/>
</dbReference>
<organism evidence="2 3">
    <name type="scientific">Methanoregula formicica (strain DSM 22288 / NBRC 105244 / SMSP)</name>
    <dbReference type="NCBI Taxonomy" id="593750"/>
    <lineage>
        <taxon>Archaea</taxon>
        <taxon>Methanobacteriati</taxon>
        <taxon>Methanobacteriota</taxon>
        <taxon>Stenosarchaea group</taxon>
        <taxon>Methanomicrobia</taxon>
        <taxon>Methanomicrobiales</taxon>
        <taxon>Methanoregulaceae</taxon>
        <taxon>Methanoregula</taxon>
    </lineage>
</organism>
<dbReference type="EMBL" id="CP003167">
    <property type="protein sequence ID" value="AGB01698.1"/>
    <property type="molecule type" value="Genomic_DNA"/>
</dbReference>
<gene>
    <name evidence="2" type="ordered locus">Metfor_0638</name>
</gene>
<dbReference type="OrthoDB" id="53339at2157"/>